<dbReference type="GO" id="GO:0003700">
    <property type="term" value="F:DNA-binding transcription factor activity"/>
    <property type="evidence" value="ECO:0007669"/>
    <property type="project" value="InterPro"/>
</dbReference>
<keyword evidence="4" id="KW-0963">Cytoplasm</keyword>
<sequence>MEVLWTVSLSSATESCNAAATAHQIVYDANQQWLCSCSQDNSLTWHVHEWLQQLDRCSQYAEPELEKLLTTDMTAWKRKLLLEQMGFADQQNNVSVNDFENAYNDMATVSAKALELATIVQALLRSELPCINPDWKTEALNKCQHIIQFIHGQIRKQLSKALVVIEQPPNPLKQAKIFDTSVRLLSCGPFLENANNNVEVHVESFENAHKMCESENTLENKTAPLAVEENDSKKIIAQFSKMKITSIEDRKKKKNWQRRAGRISKKNEVIKKKVVEKSFVLRYDISNSSYGDIENIEIQTYSEPFFYYLHANQECFATALAFWKSVLLLADAQGNSDVYDTEDFHISWPFFEIALSSFFKKTLGTDRCLLPVHLKNIGSKLFGHIPSAEDKVSFNKMAKQELPKMKKITFWEWFYKAMHLIKTKPVLNVWNNGWFFGFISRSEAKDILCSYPDSSFLFRISETRLGAMSLVAWKPQQDKIEHLDPFNAEDLVKIPLKTIECQEMQSVMHLISLERTSIPKVNVLDALKREAGMNEVSDSEESYVYRTWRHLSSLF</sequence>
<dbReference type="InterPro" id="IPR048988">
    <property type="entry name" value="STAT_linker"/>
</dbReference>
<keyword evidence="7" id="KW-0805">Transcription regulation</keyword>
<dbReference type="PROSITE" id="PS50001">
    <property type="entry name" value="SH2"/>
    <property type="match status" value="1"/>
</dbReference>
<dbReference type="AlphaFoldDB" id="A0A914WKN5"/>
<dbReference type="GO" id="GO:0005737">
    <property type="term" value="C:cytoplasm"/>
    <property type="evidence" value="ECO:0007669"/>
    <property type="project" value="UniProtKB-SubCell"/>
</dbReference>
<evidence type="ECO:0000256" key="10">
    <source>
        <dbReference type="ARBA" id="ARBA00023163"/>
    </source>
</evidence>
<dbReference type="InterPro" id="IPR013801">
    <property type="entry name" value="STAT_TF_DNA-bd"/>
</dbReference>
<dbReference type="Gene3D" id="3.30.505.10">
    <property type="entry name" value="SH2 domain"/>
    <property type="match status" value="1"/>
</dbReference>
<dbReference type="WBParaSite" id="PSAMB.scaffold455size50446.g6084.t2">
    <property type="protein sequence ID" value="PSAMB.scaffold455size50446.g6084.t2"/>
    <property type="gene ID" value="PSAMB.scaffold455size50446.g6084"/>
</dbReference>
<evidence type="ECO:0000256" key="2">
    <source>
        <dbReference type="ARBA" id="ARBA00004496"/>
    </source>
</evidence>
<evidence type="ECO:0000256" key="7">
    <source>
        <dbReference type="ARBA" id="ARBA00023015"/>
    </source>
</evidence>
<evidence type="ECO:0000256" key="6">
    <source>
        <dbReference type="ARBA" id="ARBA00022999"/>
    </source>
</evidence>
<dbReference type="InterPro" id="IPR012345">
    <property type="entry name" value="STAT_TF_DNA-bd_N"/>
</dbReference>
<evidence type="ECO:0000256" key="1">
    <source>
        <dbReference type="ARBA" id="ARBA00004123"/>
    </source>
</evidence>
<keyword evidence="11" id="KW-0539">Nucleus</keyword>
<feature type="domain" description="SH2" evidence="13">
    <location>
        <begin position="434"/>
        <end position="511"/>
    </location>
</feature>
<dbReference type="InterPro" id="IPR001217">
    <property type="entry name" value="STAT"/>
</dbReference>
<dbReference type="InterPro" id="IPR000980">
    <property type="entry name" value="SH2"/>
</dbReference>
<dbReference type="SUPFAM" id="SSF55550">
    <property type="entry name" value="SH2 domain"/>
    <property type="match status" value="1"/>
</dbReference>
<keyword evidence="14" id="KW-1185">Reference proteome</keyword>
<dbReference type="InterPro" id="IPR008967">
    <property type="entry name" value="p53-like_TF_DNA-bd_sf"/>
</dbReference>
<keyword evidence="10" id="KW-0804">Transcription</keyword>
<dbReference type="Pfam" id="PF02864">
    <property type="entry name" value="STAT_bind"/>
    <property type="match status" value="1"/>
</dbReference>
<comment type="similarity">
    <text evidence="3">Belongs to the transcription factor STAT family.</text>
</comment>
<dbReference type="Gene3D" id="1.10.238.10">
    <property type="entry name" value="EF-hand"/>
    <property type="match status" value="1"/>
</dbReference>
<dbReference type="PANTHER" id="PTHR11801">
    <property type="entry name" value="SIGNAL TRANSDUCER AND ACTIVATOR OF TRANSCRIPTION"/>
    <property type="match status" value="1"/>
</dbReference>
<accession>A0A914WKN5</accession>
<comment type="subcellular location">
    <subcellularLocation>
        <location evidence="2">Cytoplasm</location>
    </subcellularLocation>
    <subcellularLocation>
        <location evidence="1">Nucleus</location>
    </subcellularLocation>
</comment>
<proteinExistence type="inferred from homology"/>
<organism evidence="14 15">
    <name type="scientific">Plectus sambesii</name>
    <dbReference type="NCBI Taxonomy" id="2011161"/>
    <lineage>
        <taxon>Eukaryota</taxon>
        <taxon>Metazoa</taxon>
        <taxon>Ecdysozoa</taxon>
        <taxon>Nematoda</taxon>
        <taxon>Chromadorea</taxon>
        <taxon>Plectida</taxon>
        <taxon>Plectina</taxon>
        <taxon>Plectoidea</taxon>
        <taxon>Plectidae</taxon>
        <taxon>Plectus</taxon>
    </lineage>
</organism>
<evidence type="ECO:0000256" key="4">
    <source>
        <dbReference type="ARBA" id="ARBA00022490"/>
    </source>
</evidence>
<dbReference type="Proteomes" id="UP000887566">
    <property type="component" value="Unplaced"/>
</dbReference>
<dbReference type="InterPro" id="IPR036860">
    <property type="entry name" value="SH2_dom_sf"/>
</dbReference>
<evidence type="ECO:0000256" key="8">
    <source>
        <dbReference type="ARBA" id="ARBA00023125"/>
    </source>
</evidence>
<dbReference type="GO" id="GO:0005634">
    <property type="term" value="C:nucleus"/>
    <property type="evidence" value="ECO:0007669"/>
    <property type="project" value="UniProtKB-SubCell"/>
</dbReference>
<keyword evidence="9" id="KW-0010">Activator</keyword>
<keyword evidence="8" id="KW-0238">DNA-binding</keyword>
<dbReference type="Gene3D" id="2.60.40.630">
    <property type="entry name" value="STAT transcription factor, DNA-binding domain"/>
    <property type="match status" value="1"/>
</dbReference>
<dbReference type="Pfam" id="PF21354">
    <property type="entry name" value="STAT_linker"/>
    <property type="match status" value="1"/>
</dbReference>
<dbReference type="GO" id="GO:0007165">
    <property type="term" value="P:signal transduction"/>
    <property type="evidence" value="ECO:0007669"/>
    <property type="project" value="InterPro"/>
</dbReference>
<protein>
    <submittedName>
        <fullName evidence="15">SH2 domain-containing protein</fullName>
    </submittedName>
</protein>
<evidence type="ECO:0000313" key="15">
    <source>
        <dbReference type="WBParaSite" id="PSAMB.scaffold455size50446.g6084.t2"/>
    </source>
</evidence>
<keyword evidence="5" id="KW-0597">Phosphoprotein</keyword>
<evidence type="ECO:0000256" key="5">
    <source>
        <dbReference type="ARBA" id="ARBA00022553"/>
    </source>
</evidence>
<reference evidence="15" key="1">
    <citation type="submission" date="2022-11" db="UniProtKB">
        <authorList>
            <consortium name="WormBaseParasite"/>
        </authorList>
    </citation>
    <scope>IDENTIFICATION</scope>
</reference>
<evidence type="ECO:0000256" key="12">
    <source>
        <dbReference type="PROSITE-ProRule" id="PRU00191"/>
    </source>
</evidence>
<evidence type="ECO:0000259" key="13">
    <source>
        <dbReference type="PROSITE" id="PS50001"/>
    </source>
</evidence>
<dbReference type="SUPFAM" id="SSF49417">
    <property type="entry name" value="p53-like transcription factors"/>
    <property type="match status" value="1"/>
</dbReference>
<dbReference type="GO" id="GO:0003677">
    <property type="term" value="F:DNA binding"/>
    <property type="evidence" value="ECO:0007669"/>
    <property type="project" value="UniProtKB-KW"/>
</dbReference>
<name>A0A914WKN5_9BILA</name>
<evidence type="ECO:0000256" key="9">
    <source>
        <dbReference type="ARBA" id="ARBA00023159"/>
    </source>
</evidence>
<evidence type="ECO:0000313" key="14">
    <source>
        <dbReference type="Proteomes" id="UP000887566"/>
    </source>
</evidence>
<keyword evidence="6 12" id="KW-0727">SH2 domain</keyword>
<evidence type="ECO:0000256" key="11">
    <source>
        <dbReference type="ARBA" id="ARBA00023242"/>
    </source>
</evidence>
<evidence type="ECO:0000256" key="3">
    <source>
        <dbReference type="ARBA" id="ARBA00005586"/>
    </source>
</evidence>
<dbReference type="Pfam" id="PF00017">
    <property type="entry name" value="SH2"/>
    <property type="match status" value="1"/>
</dbReference>